<proteinExistence type="predicted"/>
<reference evidence="1" key="1">
    <citation type="submission" date="2016-09" db="EMBL/GenBank/DDBJ databases">
        <authorList>
            <person name="Capua I."/>
            <person name="De Benedictis P."/>
            <person name="Joannis T."/>
            <person name="Lombin L.H."/>
            <person name="Cattoli G."/>
        </authorList>
    </citation>
    <scope>NUCLEOTIDE SEQUENCE</scope>
    <source>
        <strain evidence="1">B9</strain>
    </source>
</reference>
<accession>A0A1K0JEN2</accession>
<protein>
    <submittedName>
        <fullName evidence="1">Uncharacterized protein</fullName>
    </submittedName>
</protein>
<gene>
    <name evidence="1" type="ORF">CNECB9_3940041</name>
</gene>
<name>A0A1K0JEN2_CUPNE</name>
<dbReference type="EMBL" id="FMSH01000328">
    <property type="protein sequence ID" value="SCU80114.1"/>
    <property type="molecule type" value="Genomic_DNA"/>
</dbReference>
<dbReference type="AlphaFoldDB" id="A0A1K0JEN2"/>
<evidence type="ECO:0000313" key="1">
    <source>
        <dbReference type="EMBL" id="SCU80114.1"/>
    </source>
</evidence>
<sequence length="89" mass="9871">MSPLLLADCQESGHVTGQRSRTRHRYRGELADLFGIAATEPVKGRAADYAIELLHMPGSTSLSPFCNNISDLRWPAILPPPYFRKESTS</sequence>
<organism evidence="1">
    <name type="scientific">Cupriavidus necator</name>
    <name type="common">Alcaligenes eutrophus</name>
    <name type="synonym">Ralstonia eutropha</name>
    <dbReference type="NCBI Taxonomy" id="106590"/>
    <lineage>
        <taxon>Bacteria</taxon>
        <taxon>Pseudomonadati</taxon>
        <taxon>Pseudomonadota</taxon>
        <taxon>Betaproteobacteria</taxon>
        <taxon>Burkholderiales</taxon>
        <taxon>Burkholderiaceae</taxon>
        <taxon>Cupriavidus</taxon>
    </lineage>
</organism>